<dbReference type="InterPro" id="IPR023696">
    <property type="entry name" value="Ureohydrolase_dom_sf"/>
</dbReference>
<dbReference type="InterPro" id="IPR023801">
    <property type="entry name" value="His_deacetylse_dom"/>
</dbReference>
<name>A0AAE3QTJ6_9BACT</name>
<dbReference type="Proteomes" id="UP001241110">
    <property type="component" value="Unassembled WGS sequence"/>
</dbReference>
<comment type="caution">
    <text evidence="2">The sequence shown here is derived from an EMBL/GenBank/DDBJ whole genome shotgun (WGS) entry which is preliminary data.</text>
</comment>
<dbReference type="InterPro" id="IPR037138">
    <property type="entry name" value="His_deacetylse_dom_sf"/>
</dbReference>
<dbReference type="EMBL" id="JASJOS010000018">
    <property type="protein sequence ID" value="MDJ1485175.1"/>
    <property type="molecule type" value="Genomic_DNA"/>
</dbReference>
<dbReference type="SUPFAM" id="SSF52768">
    <property type="entry name" value="Arginase/deacetylase"/>
    <property type="match status" value="1"/>
</dbReference>
<protein>
    <recommendedName>
        <fullName evidence="1">Histone deacetylase domain-containing protein</fullName>
    </recommendedName>
</protein>
<gene>
    <name evidence="2" type="ORF">QNI16_32045</name>
</gene>
<dbReference type="Pfam" id="PF00850">
    <property type="entry name" value="Hist_deacetyl"/>
    <property type="match status" value="1"/>
</dbReference>
<sequence length="325" mass="36825">MKSDRICVLYRQEMCPASLGEGSESSSPLKPRLLLKYLDQMQLMDYFEIDSSFPPFTNQDFYIAHTQEYVDGFFQGQLPHSNGQGMLGIDWSPEYADSTRYTNASLYHAILESIRNPSRIYLSPTSGFHHAVPAHGALFCAFSGQVIAALKIYEELGLSGAFIDLDGHFGNSIEDSRYFAPTLNKAIPPGCNINIRTEHNEYLQDLQIRMLLLQERFLAGQLHYLVFCHGADSHEEDDIGHQLNTEEWMECAHIFARTVQQIESSLESPIPVSLALFGGYREDDYNSVLSLHTGSLLHILKHLSRIAIEYWPNVSKNLRKSADKK</sequence>
<dbReference type="RefSeq" id="WP_313987367.1">
    <property type="nucleotide sequence ID" value="NZ_JASJOS010000018.1"/>
</dbReference>
<organism evidence="2 3">
    <name type="scientific">Xanthocytophaga flava</name>
    <dbReference type="NCBI Taxonomy" id="3048013"/>
    <lineage>
        <taxon>Bacteria</taxon>
        <taxon>Pseudomonadati</taxon>
        <taxon>Bacteroidota</taxon>
        <taxon>Cytophagia</taxon>
        <taxon>Cytophagales</taxon>
        <taxon>Rhodocytophagaceae</taxon>
        <taxon>Xanthocytophaga</taxon>
    </lineage>
</organism>
<proteinExistence type="predicted"/>
<evidence type="ECO:0000259" key="1">
    <source>
        <dbReference type="Pfam" id="PF00850"/>
    </source>
</evidence>
<accession>A0AAE3QTJ6</accession>
<dbReference type="AlphaFoldDB" id="A0AAE3QTJ6"/>
<evidence type="ECO:0000313" key="3">
    <source>
        <dbReference type="Proteomes" id="UP001241110"/>
    </source>
</evidence>
<dbReference type="Gene3D" id="3.40.800.20">
    <property type="entry name" value="Histone deacetylase domain"/>
    <property type="match status" value="1"/>
</dbReference>
<feature type="domain" description="Histone deacetylase" evidence="1">
    <location>
        <begin position="31"/>
        <end position="179"/>
    </location>
</feature>
<evidence type="ECO:0000313" key="2">
    <source>
        <dbReference type="EMBL" id="MDJ1485175.1"/>
    </source>
</evidence>
<reference evidence="2" key="1">
    <citation type="submission" date="2023-05" db="EMBL/GenBank/DDBJ databases">
        <authorList>
            <person name="Zhang X."/>
        </authorList>
    </citation>
    <scope>NUCLEOTIDE SEQUENCE</scope>
    <source>
        <strain evidence="2">YF14B1</strain>
    </source>
</reference>